<reference evidence="1" key="1">
    <citation type="submission" date="2021-02" db="EMBL/GenBank/DDBJ databases">
        <authorList>
            <person name="Dougan E. K."/>
            <person name="Rhodes N."/>
            <person name="Thang M."/>
            <person name="Chan C."/>
        </authorList>
    </citation>
    <scope>NUCLEOTIDE SEQUENCE</scope>
</reference>
<feature type="non-terminal residue" evidence="1">
    <location>
        <position position="53"/>
    </location>
</feature>
<dbReference type="Proteomes" id="UP000649617">
    <property type="component" value="Unassembled WGS sequence"/>
</dbReference>
<name>A0A812K432_SYMPI</name>
<protein>
    <submittedName>
        <fullName evidence="1">Uncharacterized protein</fullName>
    </submittedName>
</protein>
<evidence type="ECO:0000313" key="1">
    <source>
        <dbReference type="EMBL" id="CAE7220134.1"/>
    </source>
</evidence>
<dbReference type="OrthoDB" id="422471at2759"/>
<accession>A0A812K432</accession>
<comment type="caution">
    <text evidence="1">The sequence shown here is derived from an EMBL/GenBank/DDBJ whole genome shotgun (WGS) entry which is preliminary data.</text>
</comment>
<feature type="non-terminal residue" evidence="1">
    <location>
        <position position="1"/>
    </location>
</feature>
<dbReference type="EMBL" id="CAJNIZ010003224">
    <property type="protein sequence ID" value="CAE7220134.1"/>
    <property type="molecule type" value="Genomic_DNA"/>
</dbReference>
<proteinExistence type="predicted"/>
<organism evidence="1 2">
    <name type="scientific">Symbiodinium pilosum</name>
    <name type="common">Dinoflagellate</name>
    <dbReference type="NCBI Taxonomy" id="2952"/>
    <lineage>
        <taxon>Eukaryota</taxon>
        <taxon>Sar</taxon>
        <taxon>Alveolata</taxon>
        <taxon>Dinophyceae</taxon>
        <taxon>Suessiales</taxon>
        <taxon>Symbiodiniaceae</taxon>
        <taxon>Symbiodinium</taxon>
    </lineage>
</organism>
<gene>
    <name evidence="1" type="ORF">SPIL2461_LOCUS2862</name>
</gene>
<evidence type="ECO:0000313" key="2">
    <source>
        <dbReference type="Proteomes" id="UP000649617"/>
    </source>
</evidence>
<dbReference type="AlphaFoldDB" id="A0A812K432"/>
<keyword evidence="2" id="KW-1185">Reference proteome</keyword>
<sequence length="53" mass="5635">IYDKLIGNRCIVGEAPLCYKPPVCLAGNETTCTLETNASTTLGASVFEAVWNS</sequence>